<feature type="domain" description="Ferric oxidoreductase" evidence="6">
    <location>
        <begin position="23"/>
        <end position="121"/>
    </location>
</feature>
<name>A0A6J7JY94_9ZZZZ</name>
<organism evidence="7">
    <name type="scientific">freshwater metagenome</name>
    <dbReference type="NCBI Taxonomy" id="449393"/>
    <lineage>
        <taxon>unclassified sequences</taxon>
        <taxon>metagenomes</taxon>
        <taxon>ecological metagenomes</taxon>
    </lineage>
</organism>
<evidence type="ECO:0000256" key="1">
    <source>
        <dbReference type="ARBA" id="ARBA00004141"/>
    </source>
</evidence>
<feature type="transmembrane region" description="Helical" evidence="5">
    <location>
        <begin position="78"/>
        <end position="98"/>
    </location>
</feature>
<dbReference type="EMBL" id="CAFBNC010000102">
    <property type="protein sequence ID" value="CAB4947659.1"/>
    <property type="molecule type" value="Genomic_DNA"/>
</dbReference>
<evidence type="ECO:0000259" key="6">
    <source>
        <dbReference type="Pfam" id="PF01794"/>
    </source>
</evidence>
<evidence type="ECO:0000313" key="7">
    <source>
        <dbReference type="EMBL" id="CAB4947659.1"/>
    </source>
</evidence>
<proteinExistence type="predicted"/>
<feature type="transmembrane region" description="Helical" evidence="5">
    <location>
        <begin position="136"/>
        <end position="157"/>
    </location>
</feature>
<keyword evidence="4 5" id="KW-0472">Membrane</keyword>
<dbReference type="AlphaFoldDB" id="A0A6J7JY94"/>
<comment type="subcellular location">
    <subcellularLocation>
        <location evidence="1">Membrane</location>
        <topology evidence="1">Multi-pass membrane protein</topology>
    </subcellularLocation>
</comment>
<evidence type="ECO:0000256" key="3">
    <source>
        <dbReference type="ARBA" id="ARBA00022989"/>
    </source>
</evidence>
<keyword evidence="3 5" id="KW-1133">Transmembrane helix</keyword>
<dbReference type="GO" id="GO:0016020">
    <property type="term" value="C:membrane"/>
    <property type="evidence" value="ECO:0007669"/>
    <property type="project" value="UniProtKB-SubCell"/>
</dbReference>
<evidence type="ECO:0000256" key="5">
    <source>
        <dbReference type="SAM" id="Phobius"/>
    </source>
</evidence>
<accession>A0A6J7JY94</accession>
<keyword evidence="2 5" id="KW-0812">Transmembrane</keyword>
<dbReference type="Pfam" id="PF01794">
    <property type="entry name" value="Ferric_reduct"/>
    <property type="match status" value="1"/>
</dbReference>
<sequence>MGWALCAASVLWGMALSTRALGRKPSAPWLLDLHRFIGGLAVTFVVVHMVSLMLDPFVKFTIGDLLVPFASDQYKPNAVAWGIVATYLLVAVEVTSLLKKRIPLRLWRSVHLTSYALYAFATVHLLTAGTDRFNPVLRWTVLTSVGAVVFFSAYRLIGPGRAASVRSGKRKAASAPTAPAVTTISQSEISAPAAIEEVPTELG</sequence>
<evidence type="ECO:0000256" key="2">
    <source>
        <dbReference type="ARBA" id="ARBA00022692"/>
    </source>
</evidence>
<gene>
    <name evidence="7" type="ORF">UFOPK3733_01683</name>
</gene>
<dbReference type="InterPro" id="IPR013130">
    <property type="entry name" value="Fe3_Rdtase_TM_dom"/>
</dbReference>
<reference evidence="7" key="1">
    <citation type="submission" date="2020-05" db="EMBL/GenBank/DDBJ databases">
        <authorList>
            <person name="Chiriac C."/>
            <person name="Salcher M."/>
            <person name="Ghai R."/>
            <person name="Kavagutti S V."/>
        </authorList>
    </citation>
    <scope>NUCLEOTIDE SEQUENCE</scope>
</reference>
<feature type="transmembrane region" description="Helical" evidence="5">
    <location>
        <begin position="110"/>
        <end position="130"/>
    </location>
</feature>
<protein>
    <submittedName>
        <fullName evidence="7">Unannotated protein</fullName>
    </submittedName>
</protein>
<evidence type="ECO:0000256" key="4">
    <source>
        <dbReference type="ARBA" id="ARBA00023136"/>
    </source>
</evidence>